<dbReference type="InterPro" id="IPR001254">
    <property type="entry name" value="Trypsin_dom"/>
</dbReference>
<dbReference type="AlphaFoldDB" id="A0A3S3PFL8"/>
<dbReference type="GO" id="GO:0006508">
    <property type="term" value="P:proteolysis"/>
    <property type="evidence" value="ECO:0007669"/>
    <property type="project" value="InterPro"/>
</dbReference>
<proteinExistence type="predicted"/>
<dbReference type="InterPro" id="IPR009003">
    <property type="entry name" value="Peptidase_S1_PA"/>
</dbReference>
<dbReference type="SUPFAM" id="SSF50494">
    <property type="entry name" value="Trypsin-like serine proteases"/>
    <property type="match status" value="1"/>
</dbReference>
<protein>
    <submittedName>
        <fullName evidence="3">Serine proteinase stubble-like protein</fullName>
    </submittedName>
</protein>
<feature type="non-terminal residue" evidence="3">
    <location>
        <position position="215"/>
    </location>
</feature>
<evidence type="ECO:0000313" key="4">
    <source>
        <dbReference type="Proteomes" id="UP000285301"/>
    </source>
</evidence>
<reference evidence="3 4" key="1">
    <citation type="journal article" date="2018" name="Gigascience">
        <title>Genomes of trombidid mites reveal novel predicted allergens and laterally-transferred genes associated with secondary metabolism.</title>
        <authorList>
            <person name="Dong X."/>
            <person name="Chaisiri K."/>
            <person name="Xia D."/>
            <person name="Armstrong S.D."/>
            <person name="Fang Y."/>
            <person name="Donnelly M.J."/>
            <person name="Kadowaki T."/>
            <person name="McGarry J.W."/>
            <person name="Darby A.C."/>
            <person name="Makepeace B.L."/>
        </authorList>
    </citation>
    <scope>NUCLEOTIDE SEQUENCE [LARGE SCALE GENOMIC DNA]</scope>
    <source>
        <strain evidence="3">UoL-WK</strain>
    </source>
</reference>
<organism evidence="3 4">
    <name type="scientific">Dinothrombium tinctorium</name>
    <dbReference type="NCBI Taxonomy" id="1965070"/>
    <lineage>
        <taxon>Eukaryota</taxon>
        <taxon>Metazoa</taxon>
        <taxon>Ecdysozoa</taxon>
        <taxon>Arthropoda</taxon>
        <taxon>Chelicerata</taxon>
        <taxon>Arachnida</taxon>
        <taxon>Acari</taxon>
        <taxon>Acariformes</taxon>
        <taxon>Trombidiformes</taxon>
        <taxon>Prostigmata</taxon>
        <taxon>Anystina</taxon>
        <taxon>Parasitengona</taxon>
        <taxon>Trombidioidea</taxon>
        <taxon>Trombidiidae</taxon>
        <taxon>Dinothrombium</taxon>
    </lineage>
</organism>
<dbReference type="OrthoDB" id="5565075at2759"/>
<dbReference type="InterPro" id="IPR001314">
    <property type="entry name" value="Peptidase_S1A"/>
</dbReference>
<dbReference type="SMART" id="SM00020">
    <property type="entry name" value="Tryp_SPc"/>
    <property type="match status" value="1"/>
</dbReference>
<dbReference type="Pfam" id="PF00089">
    <property type="entry name" value="Trypsin"/>
    <property type="match status" value="1"/>
</dbReference>
<comment type="caution">
    <text evidence="3">The sequence shown here is derived from an EMBL/GenBank/DDBJ whole genome shotgun (WGS) entry which is preliminary data.</text>
</comment>
<dbReference type="CDD" id="cd00190">
    <property type="entry name" value="Tryp_SPc"/>
    <property type="match status" value="1"/>
</dbReference>
<evidence type="ECO:0000256" key="1">
    <source>
        <dbReference type="ARBA" id="ARBA00023157"/>
    </source>
</evidence>
<dbReference type="PANTHER" id="PTHR24252:SF7">
    <property type="entry name" value="HYALIN"/>
    <property type="match status" value="1"/>
</dbReference>
<dbReference type="PROSITE" id="PS50240">
    <property type="entry name" value="TRYPSIN_DOM"/>
    <property type="match status" value="1"/>
</dbReference>
<evidence type="ECO:0000313" key="3">
    <source>
        <dbReference type="EMBL" id="RWS00045.1"/>
    </source>
</evidence>
<dbReference type="PANTHER" id="PTHR24252">
    <property type="entry name" value="ACROSIN-RELATED"/>
    <property type="match status" value="1"/>
</dbReference>
<sequence>MDQLRNCGKIFLNTKKIANSWTSFVKERENRFPFFVSGTLARENQFPWQVGILRKVDDKFEHIGGGIIISDQWILSAAHLFQRNNTEYTGVVGSLNISNPVVTVNFKKLIKHRNFDSRTFENDIALLRTTKPMELYPKQNHSNSVCLTRSFSNLTKKALISGWGEINNEGDVSDHLMYGELDLMDDKICERNYPTYNGTLMICIGDLKGIKDSCF</sequence>
<dbReference type="STRING" id="1965070.A0A3S3PFL8"/>
<name>A0A3S3PFL8_9ACAR</name>
<feature type="domain" description="Peptidase S1" evidence="2">
    <location>
        <begin position="35"/>
        <end position="215"/>
    </location>
</feature>
<dbReference type="Proteomes" id="UP000285301">
    <property type="component" value="Unassembled WGS sequence"/>
</dbReference>
<dbReference type="EMBL" id="NCKU01012564">
    <property type="protein sequence ID" value="RWS00045.1"/>
    <property type="molecule type" value="Genomic_DNA"/>
</dbReference>
<dbReference type="Gene3D" id="2.40.10.10">
    <property type="entry name" value="Trypsin-like serine proteases"/>
    <property type="match status" value="2"/>
</dbReference>
<evidence type="ECO:0000259" key="2">
    <source>
        <dbReference type="PROSITE" id="PS50240"/>
    </source>
</evidence>
<dbReference type="InterPro" id="IPR043504">
    <property type="entry name" value="Peptidase_S1_PA_chymotrypsin"/>
</dbReference>
<accession>A0A3S3PFL8</accession>
<keyword evidence="1" id="KW-1015">Disulfide bond</keyword>
<gene>
    <name evidence="3" type="ORF">B4U79_16930</name>
</gene>
<dbReference type="PRINTS" id="PR00722">
    <property type="entry name" value="CHYMOTRYPSIN"/>
</dbReference>
<keyword evidence="4" id="KW-1185">Reference proteome</keyword>
<dbReference type="GO" id="GO:0004252">
    <property type="term" value="F:serine-type endopeptidase activity"/>
    <property type="evidence" value="ECO:0007669"/>
    <property type="project" value="InterPro"/>
</dbReference>